<proteinExistence type="predicted"/>
<dbReference type="EMBL" id="JABKKF010000003">
    <property type="protein sequence ID" value="NPD91772.1"/>
    <property type="molecule type" value="Genomic_DNA"/>
</dbReference>
<reference evidence="1 2" key="1">
    <citation type="submission" date="2020-05" db="EMBL/GenBank/DDBJ databases">
        <title>Distinct polysaccharide utilization as determinants for interspecies competition between intestinal Prevotella spp.</title>
        <authorList>
            <person name="Galvez E.J.C."/>
            <person name="Iljazovic A."/>
            <person name="Strowig T."/>
        </authorList>
    </citation>
    <scope>NUCLEOTIDE SEQUENCE [LARGE SCALE GENOMIC DNA]</scope>
    <source>
        <strain evidence="1 2">PMUR</strain>
    </source>
</reference>
<gene>
    <name evidence="1" type="ORF">HPS56_05290</name>
</gene>
<comment type="caution">
    <text evidence="1">The sequence shown here is derived from an EMBL/GenBank/DDBJ whole genome shotgun (WGS) entry which is preliminary data.</text>
</comment>
<organism evidence="1 2">
    <name type="scientific">Xylanibacter muris</name>
    <dbReference type="NCBI Taxonomy" id="2736290"/>
    <lineage>
        <taxon>Bacteria</taxon>
        <taxon>Pseudomonadati</taxon>
        <taxon>Bacteroidota</taxon>
        <taxon>Bacteroidia</taxon>
        <taxon>Bacteroidales</taxon>
        <taxon>Prevotellaceae</taxon>
        <taxon>Xylanibacter</taxon>
    </lineage>
</organism>
<accession>A0ABX2AMG1</accession>
<dbReference type="Proteomes" id="UP000714420">
    <property type="component" value="Unassembled WGS sequence"/>
</dbReference>
<name>A0ABX2AMG1_9BACT</name>
<sequence>MTDFLNLPFVEVLKLLVRGSVEAYLSEKEASASTDAEAAKPECESLDMNGALAFLNANGYPIKRGQLYKETSKGTIPFQKFGRKLHFKKSQLLEWAESKLIDGNAVGVLVPATVAQKGGKR</sequence>
<evidence type="ECO:0000313" key="2">
    <source>
        <dbReference type="Proteomes" id="UP000714420"/>
    </source>
</evidence>
<keyword evidence="2" id="KW-1185">Reference proteome</keyword>
<dbReference type="RefSeq" id="WP_128717272.1">
    <property type="nucleotide sequence ID" value="NZ_JABKKF010000003.1"/>
</dbReference>
<protein>
    <submittedName>
        <fullName evidence="1">Helix-turn-helix domain-containing protein</fullName>
    </submittedName>
</protein>
<evidence type="ECO:0000313" key="1">
    <source>
        <dbReference type="EMBL" id="NPD91772.1"/>
    </source>
</evidence>